<evidence type="ECO:0000313" key="3">
    <source>
        <dbReference type="Proteomes" id="UP001295684"/>
    </source>
</evidence>
<reference evidence="2" key="1">
    <citation type="submission" date="2023-07" db="EMBL/GenBank/DDBJ databases">
        <authorList>
            <consortium name="AG Swart"/>
            <person name="Singh M."/>
            <person name="Singh A."/>
            <person name="Seah K."/>
            <person name="Emmerich C."/>
        </authorList>
    </citation>
    <scope>NUCLEOTIDE SEQUENCE</scope>
    <source>
        <strain evidence="2">DP1</strain>
    </source>
</reference>
<organism evidence="2 3">
    <name type="scientific">Euplotes crassus</name>
    <dbReference type="NCBI Taxonomy" id="5936"/>
    <lineage>
        <taxon>Eukaryota</taxon>
        <taxon>Sar</taxon>
        <taxon>Alveolata</taxon>
        <taxon>Ciliophora</taxon>
        <taxon>Intramacronucleata</taxon>
        <taxon>Spirotrichea</taxon>
        <taxon>Hypotrichia</taxon>
        <taxon>Euplotida</taxon>
        <taxon>Euplotidae</taxon>
        <taxon>Moneuplotes</taxon>
    </lineage>
</organism>
<dbReference type="Proteomes" id="UP001295684">
    <property type="component" value="Unassembled WGS sequence"/>
</dbReference>
<keyword evidence="3" id="KW-1185">Reference proteome</keyword>
<accession>A0AAD1UBS5</accession>
<sequence length="350" mass="40129">MDTLSDLPYLTSAVDNYKNAMKKASKEFKKTTVSYQLKEFKTYLYSHSISSKQSFEFFGQRSKSLSEEPIPPRDQPTKLHLGKLNEQRRTSVTVCDPINNIVEKDTETQREKIRKHISLYNPTGRSSANFLSKKCRKLKLNRDKRGESLDISYNLKGSNKRYLKEKMDVKQKSLMKVYFSNKCKISKSPSESKTLKKSNSLVKHSQSSNVSDKFLESTFQVPKPRIVHKLPIFTNCTQNKTNLKTLKENSKFPKVQKLVLKPNELKKLEGRLDITQKIDKALTKSNSGKKKFTKSKRKQSVEEKFKEIMTSDTTSISTFFTACNSSSHNTYSLTPSGVAKKKVSFNLPCL</sequence>
<name>A0AAD1UBS5_EUPCR</name>
<protein>
    <submittedName>
        <fullName evidence="2">Uncharacterized protein</fullName>
    </submittedName>
</protein>
<dbReference type="AlphaFoldDB" id="A0AAD1UBS5"/>
<comment type="caution">
    <text evidence="2">The sequence shown here is derived from an EMBL/GenBank/DDBJ whole genome shotgun (WGS) entry which is preliminary data.</text>
</comment>
<proteinExistence type="predicted"/>
<dbReference type="EMBL" id="CAMPGE010003667">
    <property type="protein sequence ID" value="CAI2362509.1"/>
    <property type="molecule type" value="Genomic_DNA"/>
</dbReference>
<evidence type="ECO:0000313" key="2">
    <source>
        <dbReference type="EMBL" id="CAI2362509.1"/>
    </source>
</evidence>
<gene>
    <name evidence="2" type="ORF">ECRASSUSDP1_LOCUS3833</name>
</gene>
<evidence type="ECO:0000256" key="1">
    <source>
        <dbReference type="SAM" id="MobiDB-lite"/>
    </source>
</evidence>
<feature type="region of interest" description="Disordered" evidence="1">
    <location>
        <begin position="187"/>
        <end position="207"/>
    </location>
</feature>